<organism evidence="2">
    <name type="scientific">viral metagenome</name>
    <dbReference type="NCBI Taxonomy" id="1070528"/>
    <lineage>
        <taxon>unclassified sequences</taxon>
        <taxon>metagenomes</taxon>
        <taxon>organismal metagenomes</taxon>
    </lineage>
</organism>
<keyword evidence="1" id="KW-0472">Membrane</keyword>
<protein>
    <submittedName>
        <fullName evidence="2">Uncharacterized protein</fullName>
    </submittedName>
</protein>
<dbReference type="AlphaFoldDB" id="A0A6C0KTS5"/>
<proteinExistence type="predicted"/>
<keyword evidence="1" id="KW-0812">Transmembrane</keyword>
<sequence length="248" mass="26927">MANIFAEAASNPSGIEERLLGPTYPYYKNIKMPSQLGMNETGSIQQMAKNIDGLIGYVELMASGGGSATTTGRPLGNKFFLQTGGKCVDIQTKQDADRYIYINNVPDGDIPFISSGMGVNFKDLKGLIPGVLSDMNVLNPFAILSSFLSGSKPDCQAITMETIDNNNVSSNQTQFVSLADISIINACSFPDGKNPVNGKTCVEAFDNEKLPLDYQTLTLPDDPIVQLYFGCLSVLGIYILYRMIEKKM</sequence>
<evidence type="ECO:0000313" key="2">
    <source>
        <dbReference type="EMBL" id="QHU21392.1"/>
    </source>
</evidence>
<accession>A0A6C0KTS5</accession>
<feature type="transmembrane region" description="Helical" evidence="1">
    <location>
        <begin position="225"/>
        <end position="244"/>
    </location>
</feature>
<reference evidence="2" key="1">
    <citation type="journal article" date="2020" name="Nature">
        <title>Giant virus diversity and host interactions through global metagenomics.</title>
        <authorList>
            <person name="Schulz F."/>
            <person name="Roux S."/>
            <person name="Paez-Espino D."/>
            <person name="Jungbluth S."/>
            <person name="Walsh D.A."/>
            <person name="Denef V.J."/>
            <person name="McMahon K.D."/>
            <person name="Konstantinidis K.T."/>
            <person name="Eloe-Fadrosh E.A."/>
            <person name="Kyrpides N.C."/>
            <person name="Woyke T."/>
        </authorList>
    </citation>
    <scope>NUCLEOTIDE SEQUENCE</scope>
    <source>
        <strain evidence="2">GVMAG-S-3300013094-109</strain>
    </source>
</reference>
<evidence type="ECO:0000256" key="1">
    <source>
        <dbReference type="SAM" id="Phobius"/>
    </source>
</evidence>
<dbReference type="EMBL" id="MN740989">
    <property type="protein sequence ID" value="QHU21392.1"/>
    <property type="molecule type" value="Genomic_DNA"/>
</dbReference>
<keyword evidence="1" id="KW-1133">Transmembrane helix</keyword>
<name>A0A6C0KTS5_9ZZZZ</name>